<accession>A0A6C2UQ68</accession>
<dbReference type="PROSITE" id="PS51257">
    <property type="entry name" value="PROKAR_LIPOPROTEIN"/>
    <property type="match status" value="1"/>
</dbReference>
<feature type="signal peptide" evidence="1">
    <location>
        <begin position="1"/>
        <end position="22"/>
    </location>
</feature>
<dbReference type="AlphaFoldDB" id="A0A6C2UQ68"/>
<protein>
    <recommendedName>
        <fullName evidence="4">Chromosome partition protein Smc</fullName>
    </recommendedName>
</protein>
<feature type="chain" id="PRO_5025409427" description="Chromosome partition protein Smc" evidence="1">
    <location>
        <begin position="23"/>
        <end position="192"/>
    </location>
</feature>
<evidence type="ECO:0000256" key="1">
    <source>
        <dbReference type="SAM" id="SignalP"/>
    </source>
</evidence>
<evidence type="ECO:0000313" key="3">
    <source>
        <dbReference type="Proteomes" id="UP000346198"/>
    </source>
</evidence>
<sequence>MKTNFAVVVPMLALLTAGCATSSKVQEMIDASHRDNREESVAQQNSIVMLKQSSAVALEQGEANAEMLRTLSDKVEKLKAQQASIENYAAASKVMSAANTVKLADLQVELNVLEESTSASIAELEKINLLQEEVLVRHFNSLAGSASSAIASINTAGASATNNAPVKLDAPIEIFAPDTSADAPRVIQPHKD</sequence>
<evidence type="ECO:0000313" key="2">
    <source>
        <dbReference type="EMBL" id="VGO22358.1"/>
    </source>
</evidence>
<dbReference type="Proteomes" id="UP000346198">
    <property type="component" value="Unassembled WGS sequence"/>
</dbReference>
<dbReference type="EMBL" id="CAAHFH010000002">
    <property type="protein sequence ID" value="VGO22358.1"/>
    <property type="molecule type" value="Genomic_DNA"/>
</dbReference>
<keyword evidence="1" id="KW-0732">Signal</keyword>
<name>A0A6C2UQ68_9BACT</name>
<gene>
    <name evidence="2" type="ORF">SCARR_04441</name>
</gene>
<proteinExistence type="predicted"/>
<keyword evidence="3" id="KW-1185">Reference proteome</keyword>
<evidence type="ECO:0008006" key="4">
    <source>
        <dbReference type="Google" id="ProtNLM"/>
    </source>
</evidence>
<dbReference type="RefSeq" id="WP_136063743.1">
    <property type="nucleotide sequence ID" value="NZ_CAAHFH010000002.1"/>
</dbReference>
<organism evidence="2 3">
    <name type="scientific">Pontiella sulfatireligans</name>
    <dbReference type="NCBI Taxonomy" id="2750658"/>
    <lineage>
        <taxon>Bacteria</taxon>
        <taxon>Pseudomonadati</taxon>
        <taxon>Kiritimatiellota</taxon>
        <taxon>Kiritimatiellia</taxon>
        <taxon>Kiritimatiellales</taxon>
        <taxon>Pontiellaceae</taxon>
        <taxon>Pontiella</taxon>
    </lineage>
</organism>
<reference evidence="2 3" key="1">
    <citation type="submission" date="2019-04" db="EMBL/GenBank/DDBJ databases">
        <authorList>
            <person name="Van Vliet M D."/>
        </authorList>
    </citation>
    <scope>NUCLEOTIDE SEQUENCE [LARGE SCALE GENOMIC DNA]</scope>
    <source>
        <strain evidence="2 3">F21</strain>
    </source>
</reference>